<keyword evidence="6 7" id="KW-0472">Membrane</keyword>
<dbReference type="RefSeq" id="WP_244531328.1">
    <property type="nucleotide sequence ID" value="NZ_FPCH01000003.1"/>
</dbReference>
<accession>A0A1I7NU03</accession>
<gene>
    <name evidence="8" type="ORF">SAMN04488557_3537</name>
</gene>
<keyword evidence="9" id="KW-1185">Reference proteome</keyword>
<dbReference type="EMBL" id="FPCH01000003">
    <property type="protein sequence ID" value="SFV38134.1"/>
    <property type="molecule type" value="Genomic_DNA"/>
</dbReference>
<dbReference type="Pfam" id="PF07681">
    <property type="entry name" value="DoxX"/>
    <property type="match status" value="1"/>
</dbReference>
<organism evidence="8 9">
    <name type="scientific">Hyphomicrobium facile</name>
    <dbReference type="NCBI Taxonomy" id="51670"/>
    <lineage>
        <taxon>Bacteria</taxon>
        <taxon>Pseudomonadati</taxon>
        <taxon>Pseudomonadota</taxon>
        <taxon>Alphaproteobacteria</taxon>
        <taxon>Hyphomicrobiales</taxon>
        <taxon>Hyphomicrobiaceae</taxon>
        <taxon>Hyphomicrobium</taxon>
    </lineage>
</organism>
<dbReference type="InterPro" id="IPR051907">
    <property type="entry name" value="DoxX-like_oxidoreductase"/>
</dbReference>
<dbReference type="Proteomes" id="UP000199423">
    <property type="component" value="Unassembled WGS sequence"/>
</dbReference>
<evidence type="ECO:0000256" key="1">
    <source>
        <dbReference type="ARBA" id="ARBA00004651"/>
    </source>
</evidence>
<comment type="similarity">
    <text evidence="2">Belongs to the DoxX family.</text>
</comment>
<evidence type="ECO:0000256" key="6">
    <source>
        <dbReference type="ARBA" id="ARBA00023136"/>
    </source>
</evidence>
<feature type="transmembrane region" description="Helical" evidence="7">
    <location>
        <begin position="43"/>
        <end position="62"/>
    </location>
</feature>
<sequence>MISFLKNAPAIWAPIPLRLIVGYGFMVHGLAKLGRGPEHFADILNALGVPLPYVMSLATIAVEILGGAMILAGAFVSLASIPMAIVLLVAMFTVHWQYGFSSIRLQAITPAGAQFGQPGIECDLLYLACLAALAMGGPGPISVDAYRTNARDDVDVDVPGRAAGIL</sequence>
<evidence type="ECO:0000256" key="7">
    <source>
        <dbReference type="SAM" id="Phobius"/>
    </source>
</evidence>
<dbReference type="PANTHER" id="PTHR33452">
    <property type="entry name" value="OXIDOREDUCTASE CATD-RELATED"/>
    <property type="match status" value="1"/>
</dbReference>
<protein>
    <submittedName>
        <fullName evidence="8">Putative oxidoreductase</fullName>
    </submittedName>
</protein>
<keyword evidence="4 7" id="KW-0812">Transmembrane</keyword>
<evidence type="ECO:0000313" key="8">
    <source>
        <dbReference type="EMBL" id="SFV38134.1"/>
    </source>
</evidence>
<evidence type="ECO:0000256" key="2">
    <source>
        <dbReference type="ARBA" id="ARBA00006679"/>
    </source>
</evidence>
<reference evidence="9" key="1">
    <citation type="submission" date="2016-10" db="EMBL/GenBank/DDBJ databases">
        <authorList>
            <person name="Varghese N."/>
            <person name="Submissions S."/>
        </authorList>
    </citation>
    <scope>NUCLEOTIDE SEQUENCE [LARGE SCALE GENOMIC DNA]</scope>
    <source>
        <strain evidence="9">DSM 1565</strain>
    </source>
</reference>
<evidence type="ECO:0000313" key="9">
    <source>
        <dbReference type="Proteomes" id="UP000199423"/>
    </source>
</evidence>
<dbReference type="STRING" id="51670.SAMN04488557_3537"/>
<dbReference type="AlphaFoldDB" id="A0A1I7NU03"/>
<evidence type="ECO:0000256" key="4">
    <source>
        <dbReference type="ARBA" id="ARBA00022692"/>
    </source>
</evidence>
<evidence type="ECO:0000256" key="3">
    <source>
        <dbReference type="ARBA" id="ARBA00022475"/>
    </source>
</evidence>
<name>A0A1I7NU03_9HYPH</name>
<evidence type="ECO:0000256" key="5">
    <source>
        <dbReference type="ARBA" id="ARBA00022989"/>
    </source>
</evidence>
<keyword evidence="5 7" id="KW-1133">Transmembrane helix</keyword>
<proteinExistence type="inferred from homology"/>
<feature type="transmembrane region" description="Helical" evidence="7">
    <location>
        <begin position="12"/>
        <end position="31"/>
    </location>
</feature>
<dbReference type="InterPro" id="IPR032808">
    <property type="entry name" value="DoxX"/>
</dbReference>
<keyword evidence="3" id="KW-1003">Cell membrane</keyword>
<dbReference type="PANTHER" id="PTHR33452:SF1">
    <property type="entry name" value="INNER MEMBRANE PROTEIN YPHA-RELATED"/>
    <property type="match status" value="1"/>
</dbReference>
<comment type="subcellular location">
    <subcellularLocation>
        <location evidence="1">Cell membrane</location>
        <topology evidence="1">Multi-pass membrane protein</topology>
    </subcellularLocation>
</comment>
<feature type="transmembrane region" description="Helical" evidence="7">
    <location>
        <begin position="68"/>
        <end position="94"/>
    </location>
</feature>
<dbReference type="GO" id="GO:0005886">
    <property type="term" value="C:plasma membrane"/>
    <property type="evidence" value="ECO:0007669"/>
    <property type="project" value="UniProtKB-SubCell"/>
</dbReference>